<dbReference type="Pfam" id="PF13365">
    <property type="entry name" value="Trypsin_2"/>
    <property type="match status" value="1"/>
</dbReference>
<accession>A0A162UHF6</accession>
<feature type="region of interest" description="Disordered" evidence="4">
    <location>
        <begin position="1"/>
        <end position="22"/>
    </location>
</feature>
<dbReference type="Proteomes" id="UP000076603">
    <property type="component" value="Unassembled WGS sequence"/>
</dbReference>
<dbReference type="InterPro" id="IPR043504">
    <property type="entry name" value="Peptidase_S1_PA_chymotrypsin"/>
</dbReference>
<dbReference type="AlphaFoldDB" id="A0A162UHF6"/>
<keyword evidence="3 7" id="KW-0378">Hydrolase</keyword>
<dbReference type="Pfam" id="PF13180">
    <property type="entry name" value="PDZ_2"/>
    <property type="match status" value="1"/>
</dbReference>
<evidence type="ECO:0000256" key="3">
    <source>
        <dbReference type="ARBA" id="ARBA00022801"/>
    </source>
</evidence>
<dbReference type="InterPro" id="IPR036034">
    <property type="entry name" value="PDZ_sf"/>
</dbReference>
<dbReference type="Gene3D" id="2.40.10.10">
    <property type="entry name" value="Trypsin-like serine proteases"/>
    <property type="match status" value="2"/>
</dbReference>
<dbReference type="RefSeq" id="WP_066618553.1">
    <property type="nucleotide sequence ID" value="NZ_FQXL01000010.1"/>
</dbReference>
<comment type="similarity">
    <text evidence="1">Belongs to the peptidase S1C family.</text>
</comment>
<dbReference type="PANTHER" id="PTHR43343">
    <property type="entry name" value="PEPTIDASE S12"/>
    <property type="match status" value="1"/>
</dbReference>
<dbReference type="PANTHER" id="PTHR43343:SF3">
    <property type="entry name" value="PROTEASE DO-LIKE 8, CHLOROPLASTIC"/>
    <property type="match status" value="1"/>
</dbReference>
<feature type="domain" description="PDZ" evidence="6">
    <location>
        <begin position="335"/>
        <end position="409"/>
    </location>
</feature>
<keyword evidence="5" id="KW-1133">Transmembrane helix</keyword>
<name>A0A162UHF6_9CLOT</name>
<dbReference type="EMBL" id="LWAE01000001">
    <property type="protein sequence ID" value="KZL93910.1"/>
    <property type="molecule type" value="Genomic_DNA"/>
</dbReference>
<evidence type="ECO:0000256" key="2">
    <source>
        <dbReference type="ARBA" id="ARBA00022670"/>
    </source>
</evidence>
<dbReference type="PROSITE" id="PS50106">
    <property type="entry name" value="PDZ"/>
    <property type="match status" value="1"/>
</dbReference>
<evidence type="ECO:0000256" key="5">
    <source>
        <dbReference type="SAM" id="Phobius"/>
    </source>
</evidence>
<dbReference type="STRING" id="1121326.CLMAG_09630"/>
<keyword evidence="8" id="KW-1185">Reference proteome</keyword>
<keyword evidence="2 7" id="KW-0645">Protease</keyword>
<dbReference type="SMART" id="SM00228">
    <property type="entry name" value="PDZ"/>
    <property type="match status" value="1"/>
</dbReference>
<dbReference type="PATRIC" id="fig|1121326.3.peg.921"/>
<organism evidence="7 8">
    <name type="scientific">Clostridium magnum DSM 2767</name>
    <dbReference type="NCBI Taxonomy" id="1121326"/>
    <lineage>
        <taxon>Bacteria</taxon>
        <taxon>Bacillati</taxon>
        <taxon>Bacillota</taxon>
        <taxon>Clostridia</taxon>
        <taxon>Eubacteriales</taxon>
        <taxon>Clostridiaceae</taxon>
        <taxon>Clostridium</taxon>
    </lineage>
</organism>
<dbReference type="SUPFAM" id="SSF50494">
    <property type="entry name" value="Trypsin-like serine proteases"/>
    <property type="match status" value="1"/>
</dbReference>
<dbReference type="InterPro" id="IPR001940">
    <property type="entry name" value="Peptidase_S1C"/>
</dbReference>
<comment type="caution">
    <text evidence="7">The sequence shown here is derived from an EMBL/GenBank/DDBJ whole genome shotgun (WGS) entry which is preliminary data.</text>
</comment>
<evidence type="ECO:0000256" key="4">
    <source>
        <dbReference type="SAM" id="MobiDB-lite"/>
    </source>
</evidence>
<dbReference type="InterPro" id="IPR009003">
    <property type="entry name" value="Peptidase_S1_PA"/>
</dbReference>
<gene>
    <name evidence="7" type="primary">htrB_2</name>
    <name evidence="7" type="ORF">CLMAG_09630</name>
</gene>
<keyword evidence="5" id="KW-0812">Transmembrane</keyword>
<dbReference type="EC" id="3.4.21.107" evidence="7"/>
<feature type="compositionally biased region" description="Basic and acidic residues" evidence="4">
    <location>
        <begin position="1"/>
        <end position="10"/>
    </location>
</feature>
<dbReference type="InterPro" id="IPR001478">
    <property type="entry name" value="PDZ"/>
</dbReference>
<evidence type="ECO:0000259" key="6">
    <source>
        <dbReference type="PROSITE" id="PS50106"/>
    </source>
</evidence>
<dbReference type="InterPro" id="IPR051201">
    <property type="entry name" value="Chloro_Bact_Ser_Proteases"/>
</dbReference>
<feature type="transmembrane region" description="Helical" evidence="5">
    <location>
        <begin position="52"/>
        <end position="78"/>
    </location>
</feature>
<dbReference type="PRINTS" id="PR00834">
    <property type="entry name" value="PROTEASES2C"/>
</dbReference>
<dbReference type="GO" id="GO:0004252">
    <property type="term" value="F:serine-type endopeptidase activity"/>
    <property type="evidence" value="ECO:0007669"/>
    <property type="project" value="InterPro"/>
</dbReference>
<evidence type="ECO:0000313" key="7">
    <source>
        <dbReference type="EMBL" id="KZL93910.1"/>
    </source>
</evidence>
<dbReference type="SUPFAM" id="SSF50156">
    <property type="entry name" value="PDZ domain-like"/>
    <property type="match status" value="1"/>
</dbReference>
<dbReference type="OrthoDB" id="9758917at2"/>
<protein>
    <submittedName>
        <fullName evidence="7">Serine protease Do-like HtrB</fullName>
        <ecNumber evidence="7">3.4.21.107</ecNumber>
    </submittedName>
</protein>
<proteinExistence type="inferred from homology"/>
<evidence type="ECO:0000256" key="1">
    <source>
        <dbReference type="ARBA" id="ARBA00010541"/>
    </source>
</evidence>
<dbReference type="Gene3D" id="2.30.42.10">
    <property type="match status" value="1"/>
</dbReference>
<dbReference type="GO" id="GO:0006508">
    <property type="term" value="P:proteolysis"/>
    <property type="evidence" value="ECO:0007669"/>
    <property type="project" value="UniProtKB-KW"/>
</dbReference>
<reference evidence="7 8" key="1">
    <citation type="submission" date="2016-04" db="EMBL/GenBank/DDBJ databases">
        <title>Genome sequence of Clostridium magnum DSM 2767.</title>
        <authorList>
            <person name="Poehlein A."/>
            <person name="Uhlig R."/>
            <person name="Fischer R."/>
            <person name="Bahl H."/>
            <person name="Daniel R."/>
        </authorList>
    </citation>
    <scope>NUCLEOTIDE SEQUENCE [LARGE SCALE GENOMIC DNA]</scope>
    <source>
        <strain evidence="7 8">DSM 2767</strain>
    </source>
</reference>
<sequence length="420" mass="44034">MDNFNNDHIDNNTSKDLPDGIPNGLSDSKVVYADYSEVKNSNSKKGSGRKRLLSYVMVGLVCSIIGGAASTAASLYFLPNSSLFKSTPLYQSLANNTTNTTSSSSSYLKASPVSATTGPLSVTEIAKKVSPAVVGVSVKTQSNSSMFGSSQSEEGMGSGIIINEEGYILTNYHVISGANQVSVIFNTKKEVAAKIINYDADLDLAIIKVTENVKMPAIAELGDSKDLQVGDPVVAIGNPLGKELLGSVTSGIVSATSREMEVGNSKQTLIQTDAAINPGNSGGALVNSAGQVIGINSAKIGGDGVEGLGFAIPIDIVKPKIETLLKPILKIGISGRDITSDISKRNNIPEGVYVVQIQEFSPSEKAGIQVGDIIQQFDGKSIKSVDDLNKIKAEHKSGDVVKIQVYRNGSTKTLSLTLSE</sequence>
<keyword evidence="5" id="KW-0472">Membrane</keyword>
<evidence type="ECO:0000313" key="8">
    <source>
        <dbReference type="Proteomes" id="UP000076603"/>
    </source>
</evidence>